<name>W0AHM3_9SPHN</name>
<dbReference type="OrthoDB" id="8563833at2"/>
<evidence type="ECO:0000313" key="2">
    <source>
        <dbReference type="Proteomes" id="UP000018851"/>
    </source>
</evidence>
<keyword evidence="2" id="KW-1185">Reference proteome</keyword>
<dbReference type="KEGG" id="ssan:NX02_29205"/>
<dbReference type="Proteomes" id="UP000018851">
    <property type="component" value="Chromosome"/>
</dbReference>
<dbReference type="EMBL" id="CP006644">
    <property type="protein sequence ID" value="AHE57409.1"/>
    <property type="molecule type" value="Genomic_DNA"/>
</dbReference>
<sequence length="222" mass="24473">MKAWPPEHALERFVADAAQGQAWRWSEWRRLRSAFQIARDAEDDNPLQDPAGDVLNKAKCARMDELIQAEAPNAEAMELKFDLLTKRYRDCCAIPDEDLTALMRDALRFARLCDDFLYPERAAAISAEAKAFDTLALRLDAATSALDSGAADFDASSDLICSLEDKLIEMPATSARQVIRKLLIASGLTKRGFVGAHTRTDGPALFAEAQKFLNHETGGAPC</sequence>
<protein>
    <submittedName>
        <fullName evidence="1">Uncharacterized protein</fullName>
    </submittedName>
</protein>
<gene>
    <name evidence="1" type="ORF">NX02_29205</name>
</gene>
<proteinExistence type="predicted"/>
<organism evidence="1 2">
    <name type="scientific">Sphingomonas sanxanigenens DSM 19645 = NX02</name>
    <dbReference type="NCBI Taxonomy" id="1123269"/>
    <lineage>
        <taxon>Bacteria</taxon>
        <taxon>Pseudomonadati</taxon>
        <taxon>Pseudomonadota</taxon>
        <taxon>Alphaproteobacteria</taxon>
        <taxon>Sphingomonadales</taxon>
        <taxon>Sphingomonadaceae</taxon>
        <taxon>Sphingomonas</taxon>
    </lineage>
</organism>
<reference evidence="1 2" key="1">
    <citation type="submission" date="2013-07" db="EMBL/GenBank/DDBJ databases">
        <title>Completed genome of Sphingomonas sanxanigenens NX02.</title>
        <authorList>
            <person name="Ma T."/>
            <person name="Huang H."/>
            <person name="Wu M."/>
            <person name="Li X."/>
            <person name="Li G."/>
        </authorList>
    </citation>
    <scope>NUCLEOTIDE SEQUENCE [LARGE SCALE GENOMIC DNA]</scope>
    <source>
        <strain evidence="1 2">NX02</strain>
    </source>
</reference>
<accession>W0AHM3</accession>
<dbReference type="AlphaFoldDB" id="W0AHM3"/>
<dbReference type="HOGENOM" id="CLU_1244671_0_0_5"/>
<evidence type="ECO:0000313" key="1">
    <source>
        <dbReference type="EMBL" id="AHE57409.1"/>
    </source>
</evidence>
<dbReference type="STRING" id="1123269.NX02_29205"/>
<dbReference type="PATRIC" id="fig|1123269.5.peg.5727"/>